<proteinExistence type="predicted"/>
<feature type="signal peptide" evidence="2">
    <location>
        <begin position="1"/>
        <end position="19"/>
    </location>
</feature>
<evidence type="ECO:0000256" key="1">
    <source>
        <dbReference type="SAM" id="MobiDB-lite"/>
    </source>
</evidence>
<dbReference type="Gene3D" id="1.10.287.1490">
    <property type="match status" value="1"/>
</dbReference>
<keyword evidence="4" id="KW-1185">Reference proteome</keyword>
<feature type="chain" id="PRO_5047335928" evidence="2">
    <location>
        <begin position="20"/>
        <end position="398"/>
    </location>
</feature>
<dbReference type="PROSITE" id="PS51257">
    <property type="entry name" value="PROKAR_LIPOPROTEIN"/>
    <property type="match status" value="1"/>
</dbReference>
<gene>
    <name evidence="3" type="ORF">J2Z63_000706</name>
</gene>
<keyword evidence="2" id="KW-0732">Signal</keyword>
<evidence type="ECO:0000313" key="3">
    <source>
        <dbReference type="EMBL" id="MDQ0568058.1"/>
    </source>
</evidence>
<dbReference type="InterPro" id="IPR005046">
    <property type="entry name" value="DUF285"/>
</dbReference>
<dbReference type="Proteomes" id="UP001236620">
    <property type="component" value="Unassembled WGS sequence"/>
</dbReference>
<dbReference type="InterPro" id="IPR011889">
    <property type="entry name" value="Liste_lipo_26"/>
</dbReference>
<dbReference type="RefSeq" id="WP_307445401.1">
    <property type="nucleotide sequence ID" value="NZ_JAUSWP010000007.1"/>
</dbReference>
<dbReference type="NCBIfam" id="TIGR02167">
    <property type="entry name" value="Liste_lipo_26"/>
    <property type="match status" value="2"/>
</dbReference>
<comment type="caution">
    <text evidence="3">The sequence shown here is derived from an EMBL/GenBank/DDBJ whole genome shotgun (WGS) entry which is preliminary data.</text>
</comment>
<protein>
    <submittedName>
        <fullName evidence="3">ElaB/YqjD/DUF883 family membrane-anchored ribosome-binding protein</fullName>
    </submittedName>
</protein>
<dbReference type="Pfam" id="PF03382">
    <property type="entry name" value="DUF285"/>
    <property type="match status" value="1"/>
</dbReference>
<reference evidence="3" key="1">
    <citation type="submission" date="2023-07" db="EMBL/GenBank/DDBJ databases">
        <title>Genomic Encyclopedia of Type Strains, Phase IV (KMG-IV): sequencing the most valuable type-strain genomes for metagenomic binning, comparative biology and taxonomic classification.</title>
        <authorList>
            <person name="Goeker M."/>
        </authorList>
    </citation>
    <scope>NUCLEOTIDE SEQUENCE [LARGE SCALE GENOMIC DNA]</scope>
    <source>
        <strain evidence="3">DSM 22019</strain>
    </source>
</reference>
<feature type="region of interest" description="Disordered" evidence="1">
    <location>
        <begin position="26"/>
        <end position="49"/>
    </location>
</feature>
<evidence type="ECO:0000256" key="2">
    <source>
        <dbReference type="SAM" id="SignalP"/>
    </source>
</evidence>
<evidence type="ECO:0000313" key="4">
    <source>
        <dbReference type="Proteomes" id="UP001236620"/>
    </source>
</evidence>
<organism evidence="3 4">
    <name type="scientific">Mycoplasma yeatsii</name>
    <dbReference type="NCBI Taxonomy" id="51365"/>
    <lineage>
        <taxon>Bacteria</taxon>
        <taxon>Bacillati</taxon>
        <taxon>Mycoplasmatota</taxon>
        <taxon>Mollicutes</taxon>
        <taxon>Mycoplasmataceae</taxon>
        <taxon>Mycoplasma</taxon>
    </lineage>
</organism>
<accession>A0ABU0NF50</accession>
<dbReference type="EMBL" id="JAUSWP010000007">
    <property type="protein sequence ID" value="MDQ0568058.1"/>
    <property type="molecule type" value="Genomic_DNA"/>
</dbReference>
<name>A0ABU0NF50_9MOLU</name>
<sequence>MKKLISILSILTLSSTATFGVVSCKTTQNTPKNPNNDEKTPVNPHAEQQNKLKSLTKQLQELQKELEFNQKLLDEINTEINQNNPSLNNVLLMTSISDLDELDKQISNVKKELKEKEDKLKNIKNEINEKISKAKETFIKYVNKVWDERIGGDILDSWSHQDVFNIFKEKGKQYAFFGGLNLISDKNEKISLTVTYKNDINFEQKLKFNKFWPKYQKAEYKTEEEKTTYTKIGYFTNDKGEIQIEEFLYDTIKVPDRLPKFITNLSHAFRNNGNHNIEGMEKWDTSNVTDMSGMFRNCRNFNQNISTKEITRSDNTKYKAWNTSNVTNMRDMFSDAFVFNQKISNWDTSNVTDMSFMLWAANKFNQNISNWDVSNVEYFKDFSTATSSDWKDEHKPKF</sequence>